<dbReference type="Proteomes" id="UP001152795">
    <property type="component" value="Unassembled WGS sequence"/>
</dbReference>
<protein>
    <submittedName>
        <fullName evidence="3">Uncharacterized protein</fullName>
    </submittedName>
</protein>
<keyword evidence="4" id="KW-1185">Reference proteome</keyword>
<name>A0A6S7K4P3_PARCT</name>
<feature type="compositionally biased region" description="Pro residues" evidence="2">
    <location>
        <begin position="144"/>
        <end position="163"/>
    </location>
</feature>
<proteinExistence type="predicted"/>
<feature type="compositionally biased region" description="Polar residues" evidence="2">
    <location>
        <begin position="132"/>
        <end position="141"/>
    </location>
</feature>
<accession>A0A6S7K4P3</accession>
<comment type="caution">
    <text evidence="3">The sequence shown here is derived from an EMBL/GenBank/DDBJ whole genome shotgun (WGS) entry which is preliminary data.</text>
</comment>
<evidence type="ECO:0000313" key="4">
    <source>
        <dbReference type="Proteomes" id="UP001152795"/>
    </source>
</evidence>
<gene>
    <name evidence="3" type="ORF">PACLA_8A031437</name>
</gene>
<keyword evidence="1" id="KW-0175">Coiled coil</keyword>
<feature type="region of interest" description="Disordered" evidence="2">
    <location>
        <begin position="132"/>
        <end position="166"/>
    </location>
</feature>
<reference evidence="3" key="1">
    <citation type="submission" date="2020-04" db="EMBL/GenBank/DDBJ databases">
        <authorList>
            <person name="Alioto T."/>
            <person name="Alioto T."/>
            <person name="Gomez Garrido J."/>
        </authorList>
    </citation>
    <scope>NUCLEOTIDE SEQUENCE</scope>
    <source>
        <strain evidence="3">A484AB</strain>
    </source>
</reference>
<sequence length="310" mass="36097">MASPQQQQDLKLFFEYQDIVESDPNRLYYVQKFTDFQFFRLNNPKYLSFDKAYIKWLQLPNYRTMASNTSIIGQQPTFFNDPLPPAYTTTTAANLYNNYYHNDLLNIINPLNPNTLLPNNDEVEYLMNETTEVLESSSDNQTPPTSPTISTPPPAPPPLPPRRTPLKNDIQQTSALVSIGKNIKNLKENLKNRKRKAQNKSGRPNKHVHLTRIANDQADEEKITSQDLILYALDGTEKKHKMILTTNDENIETYNVKHYQCYLQLAEEREQALERIKTDKDKLEKLCYLEKFTLEALKNRKNRKLEKALL</sequence>
<dbReference type="AlphaFoldDB" id="A0A6S7K4P3"/>
<evidence type="ECO:0000256" key="2">
    <source>
        <dbReference type="SAM" id="MobiDB-lite"/>
    </source>
</evidence>
<evidence type="ECO:0000313" key="3">
    <source>
        <dbReference type="EMBL" id="CAB4039407.1"/>
    </source>
</evidence>
<dbReference type="EMBL" id="CACRXK020025346">
    <property type="protein sequence ID" value="CAB4039407.1"/>
    <property type="molecule type" value="Genomic_DNA"/>
</dbReference>
<feature type="coiled-coil region" evidence="1">
    <location>
        <begin position="176"/>
        <end position="203"/>
    </location>
</feature>
<evidence type="ECO:0000256" key="1">
    <source>
        <dbReference type="SAM" id="Coils"/>
    </source>
</evidence>
<organism evidence="3 4">
    <name type="scientific">Paramuricea clavata</name>
    <name type="common">Red gorgonian</name>
    <name type="synonym">Violescent sea-whip</name>
    <dbReference type="NCBI Taxonomy" id="317549"/>
    <lineage>
        <taxon>Eukaryota</taxon>
        <taxon>Metazoa</taxon>
        <taxon>Cnidaria</taxon>
        <taxon>Anthozoa</taxon>
        <taxon>Octocorallia</taxon>
        <taxon>Malacalcyonacea</taxon>
        <taxon>Plexauridae</taxon>
        <taxon>Paramuricea</taxon>
    </lineage>
</organism>